<proteinExistence type="predicted"/>
<evidence type="ECO:0000313" key="3">
    <source>
        <dbReference type="Proteomes" id="UP001596514"/>
    </source>
</evidence>
<dbReference type="EMBL" id="JBHTEE010000001">
    <property type="protein sequence ID" value="MFC7602198.1"/>
    <property type="molecule type" value="Genomic_DNA"/>
</dbReference>
<accession>A0ABW2T0Q5</accession>
<protein>
    <submittedName>
        <fullName evidence="2">Uncharacterized protein</fullName>
    </submittedName>
</protein>
<keyword evidence="1" id="KW-0472">Membrane</keyword>
<sequence>MWATLRWRTPLRYAAVSALVLALGAHWAGVRRGREPVGRTIARVPMVAALLTHGSGALTLALELGADRYCRTTLDEVGFLRGVLAFLIADVALALAALCALAAVRMPRHRLRRLARSRWFQRAAATATVSGLLCFLPVADLGSGPVTGRDACGSEEPLSLRGELPFLCNARLYFPTMPDHHLLAYGRKQCEAYPNIRVDVSLIVPICPAAARQWDMEIAAEEAEIERWDAANQVACDEARHRPLITPVAVARDRLWSEIGLAAFEDHELTSDDDPALRHDLVGSTPGHLVIGASAESQICLTAETYRRRPPVEVKAWDKVVEIGYESPTGDFVIVNPMSGPGTVSNLAFLGKGHYRVRVHYREPVWAQDLPQHILVMVFPGASERVIAHKR</sequence>
<name>A0ABW2T0Q5_9ACTN</name>
<feature type="transmembrane region" description="Helical" evidence="1">
    <location>
        <begin position="12"/>
        <end position="30"/>
    </location>
</feature>
<gene>
    <name evidence="2" type="ORF">ACFQVD_19030</name>
</gene>
<organism evidence="2 3">
    <name type="scientific">Streptosporangium amethystogenes subsp. fukuiense</name>
    <dbReference type="NCBI Taxonomy" id="698418"/>
    <lineage>
        <taxon>Bacteria</taxon>
        <taxon>Bacillati</taxon>
        <taxon>Actinomycetota</taxon>
        <taxon>Actinomycetes</taxon>
        <taxon>Streptosporangiales</taxon>
        <taxon>Streptosporangiaceae</taxon>
        <taxon>Streptosporangium</taxon>
    </lineage>
</organism>
<reference evidence="3" key="1">
    <citation type="journal article" date="2019" name="Int. J. Syst. Evol. Microbiol.">
        <title>The Global Catalogue of Microorganisms (GCM) 10K type strain sequencing project: providing services to taxonomists for standard genome sequencing and annotation.</title>
        <authorList>
            <consortium name="The Broad Institute Genomics Platform"/>
            <consortium name="The Broad Institute Genome Sequencing Center for Infectious Disease"/>
            <person name="Wu L."/>
            <person name="Ma J."/>
        </authorList>
    </citation>
    <scope>NUCLEOTIDE SEQUENCE [LARGE SCALE GENOMIC DNA]</scope>
    <source>
        <strain evidence="3">JCM 10083</strain>
    </source>
</reference>
<dbReference type="RefSeq" id="WP_364149000.1">
    <property type="nucleotide sequence ID" value="NZ_JBHSIJ010000002.1"/>
</dbReference>
<feature type="transmembrane region" description="Helical" evidence="1">
    <location>
        <begin position="42"/>
        <end position="62"/>
    </location>
</feature>
<keyword evidence="3" id="KW-1185">Reference proteome</keyword>
<evidence type="ECO:0000256" key="1">
    <source>
        <dbReference type="SAM" id="Phobius"/>
    </source>
</evidence>
<evidence type="ECO:0000313" key="2">
    <source>
        <dbReference type="EMBL" id="MFC7602198.1"/>
    </source>
</evidence>
<feature type="transmembrane region" description="Helical" evidence="1">
    <location>
        <begin position="82"/>
        <end position="107"/>
    </location>
</feature>
<comment type="caution">
    <text evidence="2">The sequence shown here is derived from an EMBL/GenBank/DDBJ whole genome shotgun (WGS) entry which is preliminary data.</text>
</comment>
<dbReference type="Proteomes" id="UP001596514">
    <property type="component" value="Unassembled WGS sequence"/>
</dbReference>
<keyword evidence="1" id="KW-0812">Transmembrane</keyword>
<keyword evidence="1" id="KW-1133">Transmembrane helix</keyword>